<gene>
    <name evidence="3" type="ORF">GFP_L4_0190</name>
</gene>
<dbReference type="AlphaFoldDB" id="B7S8H6"/>
<dbReference type="GO" id="GO:0005829">
    <property type="term" value="C:cytosol"/>
    <property type="evidence" value="ECO:0007669"/>
    <property type="project" value="TreeGrafter"/>
</dbReference>
<reference evidence="3" key="1">
    <citation type="submission" date="2007-06" db="EMBL/GenBank/DDBJ databases">
        <title>Bracovirus Evolution: Comparative Genomics of Multiple Viral and Proviral Genomes.</title>
        <authorList>
            <person name="Desjardins C.A."/>
            <person name="Gundersen-Rindal D.E."/>
            <person name="Hostetler J.B."/>
            <person name="Tallon L.J."/>
            <person name="Utterback T.R."/>
            <person name="Fuester R.W."/>
            <person name="Schatz M.C."/>
            <person name="Pedroni M.J."/>
            <person name="Fadrosh D.W."/>
            <person name="Haas B.J."/>
            <person name="Toms B.S."/>
            <person name="Chen D."/>
            <person name="Nene V."/>
        </authorList>
    </citation>
    <scope>NUCLEOTIDE SEQUENCE</scope>
</reference>
<dbReference type="InterPro" id="IPR036770">
    <property type="entry name" value="Ankyrin_rpt-contain_sf"/>
</dbReference>
<proteinExistence type="predicted"/>
<dbReference type="InterPro" id="IPR002110">
    <property type="entry name" value="Ankyrin_rpt"/>
</dbReference>
<name>B7S8H6_9HYME</name>
<dbReference type="InterPro" id="IPR051070">
    <property type="entry name" value="NF-kappa-B_inhibitor"/>
</dbReference>
<dbReference type="Gene3D" id="1.25.40.20">
    <property type="entry name" value="Ankyrin repeat-containing domain"/>
    <property type="match status" value="1"/>
</dbReference>
<sequence length="160" mass="18263">MESNKFLQMLSTRNTLGDNFFHEACKASWILLLRRAENMIDEPIPTILTTRNYNGEQCTHLIVSTKDIYAQEMMKIVLNLGADVNGQEACGGFTPLHLCVWKKNYALAEWLCKVPGINLEAVNYANQTVYQLARECDEYQIMEIVKKAGAKCELKKVKKK</sequence>
<evidence type="ECO:0000313" key="3">
    <source>
        <dbReference type="EMBL" id="ACE75201.1"/>
    </source>
</evidence>
<evidence type="ECO:0000256" key="1">
    <source>
        <dbReference type="ARBA" id="ARBA00022737"/>
    </source>
</evidence>
<organism evidence="3">
    <name type="scientific">Glyptapanteles flavicoxis</name>
    <dbReference type="NCBI Taxonomy" id="463051"/>
    <lineage>
        <taxon>Eukaryota</taxon>
        <taxon>Metazoa</taxon>
        <taxon>Ecdysozoa</taxon>
        <taxon>Arthropoda</taxon>
        <taxon>Hexapoda</taxon>
        <taxon>Insecta</taxon>
        <taxon>Pterygota</taxon>
        <taxon>Neoptera</taxon>
        <taxon>Endopterygota</taxon>
        <taxon>Hymenoptera</taxon>
        <taxon>Apocrita</taxon>
        <taxon>Ichneumonoidea</taxon>
        <taxon>Braconidae</taxon>
        <taxon>Microgastrinae</taxon>
        <taxon>Glyptapanteles</taxon>
    </lineage>
</organism>
<keyword evidence="2" id="KW-0040">ANK repeat</keyword>
<dbReference type="PANTHER" id="PTHR46680:SF3">
    <property type="entry name" value="NF-KAPPA-B INHIBITOR CACTUS"/>
    <property type="match status" value="1"/>
</dbReference>
<dbReference type="GO" id="GO:0071356">
    <property type="term" value="P:cellular response to tumor necrosis factor"/>
    <property type="evidence" value="ECO:0007669"/>
    <property type="project" value="TreeGrafter"/>
</dbReference>
<dbReference type="GO" id="GO:0051059">
    <property type="term" value="F:NF-kappaB binding"/>
    <property type="evidence" value="ECO:0007669"/>
    <property type="project" value="TreeGrafter"/>
</dbReference>
<dbReference type="EMBL" id="EF710646">
    <property type="protein sequence ID" value="ACE75201.1"/>
    <property type="molecule type" value="Genomic_DNA"/>
</dbReference>
<evidence type="ECO:0000256" key="2">
    <source>
        <dbReference type="ARBA" id="ARBA00023043"/>
    </source>
</evidence>
<keyword evidence="1" id="KW-0677">Repeat</keyword>
<accession>B7S8H6</accession>
<dbReference type="Pfam" id="PF00023">
    <property type="entry name" value="Ank"/>
    <property type="match status" value="1"/>
</dbReference>
<dbReference type="PANTHER" id="PTHR46680">
    <property type="entry name" value="NF-KAPPA-B INHIBITOR ALPHA"/>
    <property type="match status" value="1"/>
</dbReference>
<protein>
    <submittedName>
        <fullName evidence="3">Viral ankyrin</fullName>
    </submittedName>
</protein>
<dbReference type="SUPFAM" id="SSF48403">
    <property type="entry name" value="Ankyrin repeat"/>
    <property type="match status" value="1"/>
</dbReference>